<dbReference type="Gene3D" id="3.40.33.10">
    <property type="entry name" value="CAP"/>
    <property type="match status" value="1"/>
</dbReference>
<accession>A0A1G9SN99</accession>
<name>A0A1G9SN99_ALLAB</name>
<organism evidence="3 4">
    <name type="scientific">Allokutzneria albata</name>
    <name type="common">Kibdelosporangium albatum</name>
    <dbReference type="NCBI Taxonomy" id="211114"/>
    <lineage>
        <taxon>Bacteria</taxon>
        <taxon>Bacillati</taxon>
        <taxon>Actinomycetota</taxon>
        <taxon>Actinomycetes</taxon>
        <taxon>Pseudonocardiales</taxon>
        <taxon>Pseudonocardiaceae</taxon>
        <taxon>Allokutzneria</taxon>
    </lineage>
</organism>
<feature type="signal peptide" evidence="1">
    <location>
        <begin position="1"/>
        <end position="25"/>
    </location>
</feature>
<dbReference type="CDD" id="cd05382">
    <property type="entry name" value="CAP_GAPR1-like"/>
    <property type="match status" value="1"/>
</dbReference>
<feature type="chain" id="PRO_5009245485" evidence="1">
    <location>
        <begin position="26"/>
        <end position="184"/>
    </location>
</feature>
<dbReference type="eggNOG" id="COG2340">
    <property type="taxonomic scope" value="Bacteria"/>
</dbReference>
<sequence>MKKLIAFGAVAALVLGVATTGTAQAATPQDYTTDAFQRDCLAAHNAYRKRHGAPVLKTDPKIVAFAKGRGTRLAATEILAHDAANYGENLNWSWSSAGPAPVPCASVVKGWYDQIKNYDWKNPDSSWKQSGFFTQVVWKSTTTVGCAQVAALNGKKGGTYTVCNYAPAGNLMGSFADNVSRPRG</sequence>
<dbReference type="EMBL" id="LT629701">
    <property type="protein sequence ID" value="SDM36285.1"/>
    <property type="molecule type" value="Genomic_DNA"/>
</dbReference>
<dbReference type="PRINTS" id="PR00837">
    <property type="entry name" value="V5TPXLIKE"/>
</dbReference>
<dbReference type="STRING" id="211114.SAMN04489726_1253"/>
<dbReference type="InterPro" id="IPR034113">
    <property type="entry name" value="SCP_GAPR1-like"/>
</dbReference>
<evidence type="ECO:0000256" key="1">
    <source>
        <dbReference type="SAM" id="SignalP"/>
    </source>
</evidence>
<gene>
    <name evidence="3" type="ORF">SAMN04489726_1253</name>
</gene>
<evidence type="ECO:0000313" key="3">
    <source>
        <dbReference type="EMBL" id="SDM36285.1"/>
    </source>
</evidence>
<dbReference type="Pfam" id="PF00188">
    <property type="entry name" value="CAP"/>
    <property type="match status" value="1"/>
</dbReference>
<dbReference type="Proteomes" id="UP000183376">
    <property type="component" value="Chromosome I"/>
</dbReference>
<dbReference type="SUPFAM" id="SSF55797">
    <property type="entry name" value="PR-1-like"/>
    <property type="match status" value="1"/>
</dbReference>
<dbReference type="InterPro" id="IPR035940">
    <property type="entry name" value="CAP_sf"/>
</dbReference>
<keyword evidence="4" id="KW-1185">Reference proteome</keyword>
<dbReference type="PANTHER" id="PTHR10334">
    <property type="entry name" value="CYSTEINE-RICH SECRETORY PROTEIN-RELATED"/>
    <property type="match status" value="1"/>
</dbReference>
<reference evidence="3 4" key="1">
    <citation type="submission" date="2016-10" db="EMBL/GenBank/DDBJ databases">
        <authorList>
            <person name="de Groot N.N."/>
        </authorList>
    </citation>
    <scope>NUCLEOTIDE SEQUENCE [LARGE SCALE GENOMIC DNA]</scope>
    <source>
        <strain evidence="3 4">DSM 44149</strain>
    </source>
</reference>
<proteinExistence type="predicted"/>
<evidence type="ECO:0000259" key="2">
    <source>
        <dbReference type="SMART" id="SM00198"/>
    </source>
</evidence>
<dbReference type="RefSeq" id="WP_052408131.1">
    <property type="nucleotide sequence ID" value="NZ_JOEF01000038.1"/>
</dbReference>
<feature type="domain" description="SCP" evidence="2">
    <location>
        <begin position="35"/>
        <end position="173"/>
    </location>
</feature>
<dbReference type="AlphaFoldDB" id="A0A1G9SN99"/>
<keyword evidence="1" id="KW-0732">Signal</keyword>
<dbReference type="SMART" id="SM00198">
    <property type="entry name" value="SCP"/>
    <property type="match status" value="1"/>
</dbReference>
<protein>
    <submittedName>
        <fullName evidence="3">Cysteine-rich secretory protein family protein</fullName>
    </submittedName>
</protein>
<dbReference type="InterPro" id="IPR014044">
    <property type="entry name" value="CAP_dom"/>
</dbReference>
<dbReference type="InterPro" id="IPR001283">
    <property type="entry name" value="CRISP-related"/>
</dbReference>
<dbReference type="FunFam" id="3.40.33.10:FF:000010">
    <property type="entry name" value="Predicted protein"/>
    <property type="match status" value="1"/>
</dbReference>
<evidence type="ECO:0000313" key="4">
    <source>
        <dbReference type="Proteomes" id="UP000183376"/>
    </source>
</evidence>